<comment type="caution">
    <text evidence="8">The sequence shown here is derived from an EMBL/GenBank/DDBJ whole genome shotgun (WGS) entry which is preliminary data.</text>
</comment>
<dbReference type="Gene3D" id="3.40.50.2300">
    <property type="match status" value="1"/>
</dbReference>
<gene>
    <name evidence="8" type="ORF">JF543_11505</name>
</gene>
<dbReference type="SUPFAM" id="SSF46894">
    <property type="entry name" value="C-terminal effector domain of the bipartite response regulators"/>
    <property type="match status" value="1"/>
</dbReference>
<feature type="domain" description="HTH luxR-type" evidence="6">
    <location>
        <begin position="160"/>
        <end position="231"/>
    </location>
</feature>
<dbReference type="GO" id="GO:0006355">
    <property type="term" value="P:regulation of DNA-templated transcription"/>
    <property type="evidence" value="ECO:0007669"/>
    <property type="project" value="InterPro"/>
</dbReference>
<dbReference type="Pfam" id="PF00072">
    <property type="entry name" value="Response_reg"/>
    <property type="match status" value="1"/>
</dbReference>
<dbReference type="PANTHER" id="PTHR43214:SF24">
    <property type="entry name" value="TRANSCRIPTIONAL REGULATORY PROTEIN NARL-RELATED"/>
    <property type="match status" value="1"/>
</dbReference>
<dbReference type="InterPro" id="IPR039420">
    <property type="entry name" value="WalR-like"/>
</dbReference>
<evidence type="ECO:0000256" key="3">
    <source>
        <dbReference type="ARBA" id="ARBA00023125"/>
    </source>
</evidence>
<feature type="modified residue" description="4-aspartylphosphate" evidence="5">
    <location>
        <position position="52"/>
    </location>
</feature>
<keyword evidence="2" id="KW-0805">Transcription regulation</keyword>
<evidence type="ECO:0000256" key="1">
    <source>
        <dbReference type="ARBA" id="ARBA00022553"/>
    </source>
</evidence>
<dbReference type="PRINTS" id="PR00038">
    <property type="entry name" value="HTHLUXR"/>
</dbReference>
<keyword evidence="1 5" id="KW-0597">Phosphoprotein</keyword>
<dbReference type="CDD" id="cd17535">
    <property type="entry name" value="REC_NarL-like"/>
    <property type="match status" value="1"/>
</dbReference>
<dbReference type="InterPro" id="IPR000792">
    <property type="entry name" value="Tscrpt_reg_LuxR_C"/>
</dbReference>
<evidence type="ECO:0000256" key="5">
    <source>
        <dbReference type="PROSITE-ProRule" id="PRU00169"/>
    </source>
</evidence>
<reference evidence="8" key="1">
    <citation type="submission" date="2020-12" db="EMBL/GenBank/DDBJ databases">
        <title>PHA producing bacteria isolated from mangrove.</title>
        <authorList>
            <person name="Zheng W."/>
            <person name="Yu S."/>
            <person name="Huang Y."/>
        </authorList>
    </citation>
    <scope>NUCLEOTIDE SEQUENCE</scope>
    <source>
        <strain evidence="8">GN8-5</strain>
    </source>
</reference>
<evidence type="ECO:0000256" key="2">
    <source>
        <dbReference type="ARBA" id="ARBA00023015"/>
    </source>
</evidence>
<dbReference type="Pfam" id="PF00196">
    <property type="entry name" value="GerE"/>
    <property type="match status" value="1"/>
</dbReference>
<dbReference type="InterPro" id="IPR011006">
    <property type="entry name" value="CheY-like_superfamily"/>
</dbReference>
<dbReference type="SMART" id="SM00448">
    <property type="entry name" value="REC"/>
    <property type="match status" value="1"/>
</dbReference>
<dbReference type="CDD" id="cd06170">
    <property type="entry name" value="LuxR_C_like"/>
    <property type="match status" value="1"/>
</dbReference>
<dbReference type="GO" id="GO:0003677">
    <property type="term" value="F:DNA binding"/>
    <property type="evidence" value="ECO:0007669"/>
    <property type="project" value="UniProtKB-KW"/>
</dbReference>
<feature type="domain" description="Response regulatory" evidence="7">
    <location>
        <begin position="2"/>
        <end position="137"/>
    </location>
</feature>
<protein>
    <submittedName>
        <fullName evidence="8">Response regulator transcription factor</fullName>
    </submittedName>
</protein>
<dbReference type="Proteomes" id="UP000664385">
    <property type="component" value="Unassembled WGS sequence"/>
</dbReference>
<accession>A0A939DX83</accession>
<keyword evidence="4" id="KW-0804">Transcription</keyword>
<dbReference type="PROSITE" id="PS50110">
    <property type="entry name" value="RESPONSE_REGULATORY"/>
    <property type="match status" value="1"/>
</dbReference>
<evidence type="ECO:0000259" key="6">
    <source>
        <dbReference type="PROSITE" id="PS50043"/>
    </source>
</evidence>
<dbReference type="PROSITE" id="PS50043">
    <property type="entry name" value="HTH_LUXR_2"/>
    <property type="match status" value="1"/>
</dbReference>
<evidence type="ECO:0000256" key="4">
    <source>
        <dbReference type="ARBA" id="ARBA00023163"/>
    </source>
</evidence>
<dbReference type="InterPro" id="IPR001789">
    <property type="entry name" value="Sig_transdc_resp-reg_receiver"/>
</dbReference>
<dbReference type="PANTHER" id="PTHR43214">
    <property type="entry name" value="TWO-COMPONENT RESPONSE REGULATOR"/>
    <property type="match status" value="1"/>
</dbReference>
<dbReference type="GO" id="GO:0000160">
    <property type="term" value="P:phosphorelay signal transduction system"/>
    <property type="evidence" value="ECO:0007669"/>
    <property type="project" value="InterPro"/>
</dbReference>
<dbReference type="InterPro" id="IPR016032">
    <property type="entry name" value="Sig_transdc_resp-reg_C-effctor"/>
</dbReference>
<dbReference type="EMBL" id="JAEMWU010000002">
    <property type="protein sequence ID" value="MBN8206580.1"/>
    <property type="molecule type" value="Genomic_DNA"/>
</dbReference>
<name>A0A939DX83_9MICO</name>
<evidence type="ECO:0000259" key="7">
    <source>
        <dbReference type="PROSITE" id="PS50110"/>
    </source>
</evidence>
<sequence length="237" mass="25595">MRVVIAEDEALLRRGLELMLTDAGMRIVGSVSDVDELIDAVSAARPELVITDIRMPPTYTDEGLRAAARIRELAPDTAIMVLSQHVQRRYAMELLGMDDDAGADRDVWPATGIRGGTGYLLKQRITDVDLFVDDVRAVAAGGTAIDPDVVAIMVARATRADAAVAELTVRQREVLALVAQGRSNAAIAARLSITDKAVVQHISRIYDALGLPLAADAHRRVLAVLHYLSQDPQRLAT</sequence>
<dbReference type="RefSeq" id="WP_179411774.1">
    <property type="nucleotide sequence ID" value="NZ_CP063379.1"/>
</dbReference>
<evidence type="ECO:0000313" key="9">
    <source>
        <dbReference type="Proteomes" id="UP000664385"/>
    </source>
</evidence>
<dbReference type="AlphaFoldDB" id="A0A939DX83"/>
<proteinExistence type="predicted"/>
<dbReference type="SUPFAM" id="SSF52172">
    <property type="entry name" value="CheY-like"/>
    <property type="match status" value="1"/>
</dbReference>
<keyword evidence="3" id="KW-0238">DNA-binding</keyword>
<organism evidence="8 9">
    <name type="scientific">Microbacterium esteraromaticum</name>
    <dbReference type="NCBI Taxonomy" id="57043"/>
    <lineage>
        <taxon>Bacteria</taxon>
        <taxon>Bacillati</taxon>
        <taxon>Actinomycetota</taxon>
        <taxon>Actinomycetes</taxon>
        <taxon>Micrococcales</taxon>
        <taxon>Microbacteriaceae</taxon>
        <taxon>Microbacterium</taxon>
    </lineage>
</organism>
<dbReference type="SMART" id="SM00421">
    <property type="entry name" value="HTH_LUXR"/>
    <property type="match status" value="1"/>
</dbReference>
<evidence type="ECO:0000313" key="8">
    <source>
        <dbReference type="EMBL" id="MBN8206580.1"/>
    </source>
</evidence>
<dbReference type="InterPro" id="IPR058245">
    <property type="entry name" value="NreC/VraR/RcsB-like_REC"/>
</dbReference>